<feature type="region of interest" description="Disordered" evidence="2">
    <location>
        <begin position="454"/>
        <end position="474"/>
    </location>
</feature>
<feature type="compositionally biased region" description="Low complexity" evidence="2">
    <location>
        <begin position="2278"/>
        <end position="2301"/>
    </location>
</feature>
<proteinExistence type="predicted"/>
<feature type="region of interest" description="Disordered" evidence="2">
    <location>
        <begin position="1009"/>
        <end position="1049"/>
    </location>
</feature>
<dbReference type="EMBL" id="JAEHOE010000010">
    <property type="protein sequence ID" value="KAG2498338.1"/>
    <property type="molecule type" value="Genomic_DNA"/>
</dbReference>
<protein>
    <submittedName>
        <fullName evidence="3">Uncharacterized protein</fullName>
    </submittedName>
</protein>
<feature type="region of interest" description="Disordered" evidence="2">
    <location>
        <begin position="1064"/>
        <end position="1092"/>
    </location>
</feature>
<evidence type="ECO:0000256" key="1">
    <source>
        <dbReference type="SAM" id="Coils"/>
    </source>
</evidence>
<evidence type="ECO:0000313" key="3">
    <source>
        <dbReference type="EMBL" id="KAG2498338.1"/>
    </source>
</evidence>
<feature type="compositionally biased region" description="Low complexity" evidence="2">
    <location>
        <begin position="1241"/>
        <end position="1265"/>
    </location>
</feature>
<organism evidence="3 4">
    <name type="scientific">Edaphochlamys debaryana</name>
    <dbReference type="NCBI Taxonomy" id="47281"/>
    <lineage>
        <taxon>Eukaryota</taxon>
        <taxon>Viridiplantae</taxon>
        <taxon>Chlorophyta</taxon>
        <taxon>core chlorophytes</taxon>
        <taxon>Chlorophyceae</taxon>
        <taxon>CS clade</taxon>
        <taxon>Chlamydomonadales</taxon>
        <taxon>Chlamydomonadales incertae sedis</taxon>
        <taxon>Edaphochlamys</taxon>
    </lineage>
</organism>
<feature type="compositionally biased region" description="Pro residues" evidence="2">
    <location>
        <begin position="197"/>
        <end position="208"/>
    </location>
</feature>
<dbReference type="PANTHER" id="PTHR21963:SF1">
    <property type="entry name" value="SPERM-ASSOCIATED ANTIGEN 17"/>
    <property type="match status" value="1"/>
</dbReference>
<dbReference type="PANTHER" id="PTHR21963">
    <property type="entry name" value="PF6"/>
    <property type="match status" value="1"/>
</dbReference>
<gene>
    <name evidence="3" type="ORF">HYH03_003597</name>
</gene>
<feature type="compositionally biased region" description="Low complexity" evidence="2">
    <location>
        <begin position="305"/>
        <end position="331"/>
    </location>
</feature>
<dbReference type="Proteomes" id="UP000612055">
    <property type="component" value="Unassembled WGS sequence"/>
</dbReference>
<feature type="compositionally biased region" description="Acidic residues" evidence="2">
    <location>
        <begin position="1523"/>
        <end position="1535"/>
    </location>
</feature>
<feature type="region of interest" description="Disordered" evidence="2">
    <location>
        <begin position="2237"/>
        <end position="2351"/>
    </location>
</feature>
<dbReference type="GO" id="GO:1904158">
    <property type="term" value="P:axonemal central apparatus assembly"/>
    <property type="evidence" value="ECO:0007669"/>
    <property type="project" value="TreeGrafter"/>
</dbReference>
<dbReference type="Gene3D" id="2.60.40.10">
    <property type="entry name" value="Immunoglobulins"/>
    <property type="match status" value="1"/>
</dbReference>
<reference evidence="3" key="1">
    <citation type="journal article" date="2020" name="bioRxiv">
        <title>Comparative genomics of Chlamydomonas.</title>
        <authorList>
            <person name="Craig R.J."/>
            <person name="Hasan A.R."/>
            <person name="Ness R.W."/>
            <person name="Keightley P.D."/>
        </authorList>
    </citation>
    <scope>NUCLEOTIDE SEQUENCE</scope>
    <source>
        <strain evidence="3">CCAP 11/70</strain>
    </source>
</reference>
<dbReference type="InterPro" id="IPR013783">
    <property type="entry name" value="Ig-like_fold"/>
</dbReference>
<feature type="compositionally biased region" description="Acidic residues" evidence="2">
    <location>
        <begin position="1029"/>
        <end position="1038"/>
    </location>
</feature>
<evidence type="ECO:0000256" key="2">
    <source>
        <dbReference type="SAM" id="MobiDB-lite"/>
    </source>
</evidence>
<accession>A0A835YBR0</accession>
<evidence type="ECO:0000313" key="4">
    <source>
        <dbReference type="Proteomes" id="UP000612055"/>
    </source>
</evidence>
<dbReference type="Pfam" id="PF14874">
    <property type="entry name" value="PapD-like"/>
    <property type="match status" value="1"/>
</dbReference>
<sequence>MAPKPKKPEAPPPPPPEPSPDDALPPEIKELTECPFAVTWRPVVSIVDFAPGTDAKGISTTLKRKDAVRHVSLMDAVLRLDASTALGAEAKPILDAHLAAGNGPETCVFPAPLAAKLMAERFTRDERADWRVELHSRRSRLASAQDEATAAENALTAAQAAVVAATEALAAYNRAVEEEIARKLAEEEAQLEEEGGAPPPPPPPPPAPVEEEGSEGADSMVEKAQEEVALEEAQARVVEAQAKVRETAEALARTAGVQLDPFVCYQSYTLSGMELSLDAIRTALDAGAPLRSVVWARPPPPAAPPVDSGASDAPSTAGAGGAAAPPAAPTPAGWWSDVRAAAAKALWDDVMARIVSLEVEVPAYVPPAPEVPEKGKKPPSAKPAAKAKTGKEAKEAAAAAAAAAEAAAAAAAAAPPAEVDAPGFEELTAAVLKLAKNVRTYDEWRASVKVYDDKQLDPPALPPPPVPPGPPPTPQALPTGTGVAAIAQAAQIKAANEKAAVDHAEKEAAYAAAVIEYEELQRAAALKEPPKTLGYYGALLDGVPLERVSIPLVMHALLEQVARNMASAELEENLTETGHVAAAETAALAALESALCGLDDSRQAAIFTPHPEPPVDYSLVCEGDALAAAAAGLTTGFVRAMPPRPASPTSPLDAAGMPGSAAGSTYGGGEGSFYGSDAAAPYVGYGKGPEGLFTHSGTLDVEAVEAHMIRCMLLPGANAFADAAAAANDVAAAASGAFAMGTGLDPLSKSLRRTALQAEASELPVATIERYQLLQAAADLLPPSAKLAHEDAILSRHWHEPLDPPALKQALAEAASELPTLSASYYGPGDSVVVACFAGENVGSKTTGLPVAMNLSLFVERAMQADPGPLDLPGKVYKMDAAMSDLADSHRRTSYLYTQSSCIISAPMPAVPQATAATSVHPGVSTAATVAAAEQEGEVLPCGSVSVTRGGTTVRFKEGILNANAANAAADAAAPPPIEQPMLLATLAGGTVISGFHVVDPIPEQVAAAADAAAADGAGEGGEAKPDGEGEGDEEEDESRASTPPAKPMMSAAEALKAGNRGMFEDEDEEEEEDEPEETLEDLLNKDKEPPPVTALQVTTPSGHLIRMTTDGQVLVAPADDPSLAPLPPFRGVEVHGAPLPGANLSALRAKVTGGGVPATPLAFRAVTRDGLLVSAAQGAVERVLCPDGSVSERLDSVDGWLTADGDAPARGWRRTDLDGSRLREPDEGSKLAPIPEPELEITAPPAAAEPEPAKKPTPGSAKGSQGKKDSAKGKGKKGAEEPTPPPTPPEKKRPPPPPPPPFTLELPRIGSATLTDPDTGARVTTREDNVMVVAYPTGDILVQDYDGTRLSRLANGSWSVEMDGFAPVLGSASGISISPCPGVTLTWDAATGVVTATLPDGGCLYAAPHATAFAPAGLPPPPLTALAAAPPGEEKKPVTAGQAVRAALEAANLMDEMSNTPELTGVFLFDPRGGTSAYYESDALRFFLPGPTARAAAAAKARKAAAANGGASSAGGSGSRGDDDDDWDDDEDSEGRDSVDVPEPYWPPPEPLLSVYFPIPPPPPPPPPPPKEDEEEEPVSPSQRPSMAGVDPDDDPDARRRSGTADGGMEGGVESDDDKPPPPPPRPPTPPPPEPVITYLPVARTVKPRIFVIRNDGTGYEVLDDEIARAYMEGRRALAMQSSSRPGSAPRIMGALPVPEYGLAVDIRSEELGGAEEDGTVVHSVLVQVPQRPPALDPLPLGGAVLLQKYNPHAEELMPAFKRLAALMKPPPGAGMSSVQYLPRVMGYEPPAVRQPAPLPVLLYRELLELPPLSQEAISNIREVLLNQTRTEQTQERLYAASVPLPDTRPASVRQADADVLAAILELRSKPPVNRAKSVAAEVRRRREASEAAAVAREQIAREREAALAMAAEKEKRPWPIKVGPFDNTPKRPEDGKSLNYFEAEEGLLALENDPIIREPINRRMLPPRLPPPAATPGAPSTYSPGVYVAPRPAPDADAAAAAAAAEYAALGAAMTGNQAGAAAANAAAATAAALTARTAATTAAGRGKEQGVDYTYPELAHSQILAGKNYSPPSVKTHAYDVYGQPRTLPPPLPRQHRVPEADVALNEPYLRAEADAVRLGKTASTSLIRHAGKALKQFTLTPGHLHFGNVPYGAVTHRTARLTNVSAGAARFSVVRPELPLRVIYKPGPLAAGMETILTVEFVAETVGDFVGEVQVKSELNVLTITVSAKVLPPDPHDDDAAASASAPSATAAAGEGQGRGTDAGDGGPLPPVTSSRRTASQSSRLSSPLQGAARSGGSATGGAAAGGLELPHLDETRTLDQVLGHASANAGAPPAGEGSFSAEAPPP</sequence>
<feature type="compositionally biased region" description="Basic and acidic residues" evidence="2">
    <location>
        <begin position="1214"/>
        <end position="1230"/>
    </location>
</feature>
<dbReference type="InterPro" id="IPR026173">
    <property type="entry name" value="SPAG17"/>
</dbReference>
<feature type="coiled-coil region" evidence="1">
    <location>
        <begin position="1887"/>
        <end position="1918"/>
    </location>
</feature>
<comment type="caution">
    <text evidence="3">The sequence shown here is derived from an EMBL/GenBank/DDBJ whole genome shotgun (WGS) entry which is preliminary data.</text>
</comment>
<keyword evidence="1" id="KW-0175">Coiled coil</keyword>
<feature type="compositionally biased region" description="Pro residues" evidence="2">
    <location>
        <begin position="1559"/>
        <end position="1570"/>
    </location>
</feature>
<feature type="region of interest" description="Disordered" evidence="2">
    <location>
        <begin position="1508"/>
        <end position="1638"/>
    </location>
</feature>
<feature type="compositionally biased region" description="Pro residues" evidence="2">
    <location>
        <begin position="1622"/>
        <end position="1636"/>
    </location>
</feature>
<feature type="region of interest" description="Disordered" evidence="2">
    <location>
        <begin position="298"/>
        <end position="331"/>
    </location>
</feature>
<name>A0A835YBR0_9CHLO</name>
<feature type="compositionally biased region" description="Basic and acidic residues" evidence="2">
    <location>
        <begin position="1267"/>
        <end position="1281"/>
    </location>
</feature>
<feature type="compositionally biased region" description="Gly residues" evidence="2">
    <location>
        <begin position="2259"/>
        <end position="2271"/>
    </location>
</feature>
<feature type="coiled-coil region" evidence="1">
    <location>
        <begin position="487"/>
        <end position="523"/>
    </location>
</feature>
<feature type="region of interest" description="Disordered" evidence="2">
    <location>
        <begin position="1"/>
        <end position="27"/>
    </location>
</feature>
<feature type="region of interest" description="Disordered" evidence="2">
    <location>
        <begin position="1201"/>
        <end position="1326"/>
    </location>
</feature>
<dbReference type="OrthoDB" id="10257153at2759"/>
<feature type="compositionally biased region" description="Pro residues" evidence="2">
    <location>
        <begin position="459"/>
        <end position="474"/>
    </location>
</feature>
<feature type="compositionally biased region" description="Low complexity" evidence="2">
    <location>
        <begin position="2245"/>
        <end position="2258"/>
    </location>
</feature>
<feature type="region of interest" description="Disordered" evidence="2">
    <location>
        <begin position="366"/>
        <end position="390"/>
    </location>
</feature>
<feature type="compositionally biased region" description="Acidic residues" evidence="2">
    <location>
        <begin position="1065"/>
        <end position="1081"/>
    </location>
</feature>
<feature type="region of interest" description="Disordered" evidence="2">
    <location>
        <begin position="640"/>
        <end position="661"/>
    </location>
</feature>
<keyword evidence="4" id="KW-1185">Reference proteome</keyword>
<feature type="region of interest" description="Disordered" evidence="2">
    <location>
        <begin position="187"/>
        <end position="223"/>
    </location>
</feature>
<dbReference type="GO" id="GO:1990716">
    <property type="term" value="C:axonemal central apparatus"/>
    <property type="evidence" value="ECO:0007669"/>
    <property type="project" value="TreeGrafter"/>
</dbReference>